<dbReference type="Proteomes" id="UP000054562">
    <property type="component" value="Unassembled WGS sequence"/>
</dbReference>
<reference evidence="4" key="1">
    <citation type="submission" date="2015-07" db="EMBL/GenBank/DDBJ databases">
        <title>Annotation of Plasmodium falciparum IGH-CR14.</title>
        <authorList>
            <consortium name="The Broad Institute Genome Sequencing Platform"/>
            <person name="Volkman S.K."/>
            <person name="Neafsey D.E."/>
            <person name="Dash A.P."/>
            <person name="Chitnis C.E."/>
            <person name="Hartl D.L."/>
            <person name="Young S.K."/>
            <person name="Zeng Q."/>
            <person name="Koehrsen M."/>
            <person name="Alvarado L."/>
            <person name="Berlin A."/>
            <person name="Borenstein D."/>
            <person name="Chapman S.B."/>
            <person name="Chen Z."/>
            <person name="Engels R."/>
            <person name="Freedman E."/>
            <person name="Gellesch M."/>
            <person name="Goldberg J."/>
            <person name="Griggs A."/>
            <person name="Gujja S."/>
            <person name="Heilman E.R."/>
            <person name="Heiman D.I."/>
            <person name="Howarth C."/>
            <person name="Jen D."/>
            <person name="Larson L."/>
            <person name="Mehta T."/>
            <person name="Neiman D."/>
            <person name="Park D."/>
            <person name="Pearson M."/>
            <person name="Roberts A."/>
            <person name="Saif S."/>
            <person name="Shea T."/>
            <person name="Shenoy N."/>
            <person name="Sisk P."/>
            <person name="Stolte C."/>
            <person name="Sykes S."/>
            <person name="Walk T."/>
            <person name="White J."/>
            <person name="Yandava C."/>
            <person name="Haas B."/>
            <person name="Henn M.R."/>
            <person name="Nusbaum C."/>
            <person name="Birren B."/>
        </authorList>
    </citation>
    <scope>NUCLEOTIDE SEQUENCE [LARGE SCALE GENOMIC DNA]</scope>
    <source>
        <strain evidence="4">IGH-CR14</strain>
    </source>
</reference>
<protein>
    <submittedName>
        <fullName evidence="3">Rifin</fullName>
    </submittedName>
</protein>
<sequence>MKVHYINILLFALPLNILVSYPKNPCTTLHTRINKSTKPHRLLCECQLYAPQNYDNDPEMKKVMENFGRKTSQRFEEYNERMIKNKQKCREQCDKEIQKIILKDKLEKELMDKFATLQTDIQNDAIPTCVCEKSLADKVEKGCLRCAGVLGGGMTPAWGLISGLGYVGWTNYVTQTALQKGIEAGVKYGIQELKGFPSLYRLINFSEIKNLINSSNYDIGMTYVNIIKQVKITNCVDEVAKSKERFCLSTYISSENALSQRAAGIADNAVGMAKITEASVLEEGASATSSLTTAIIASVIAIVVIILIMVIIYLILRYLRKKKMKKKLEYIKLLKE</sequence>
<evidence type="ECO:0000256" key="1">
    <source>
        <dbReference type="SAM" id="Phobius"/>
    </source>
</evidence>
<feature type="transmembrane region" description="Helical" evidence="1">
    <location>
        <begin position="295"/>
        <end position="316"/>
    </location>
</feature>
<feature type="chain" id="PRO_5005552311" evidence="2">
    <location>
        <begin position="23"/>
        <end position="336"/>
    </location>
</feature>
<dbReference type="EMBL" id="GG664974">
    <property type="protein sequence ID" value="KNG74188.1"/>
    <property type="molecule type" value="Genomic_DNA"/>
</dbReference>
<keyword evidence="1" id="KW-1133">Transmembrane helix</keyword>
<reference evidence="4" key="2">
    <citation type="submission" date="2015-07" db="EMBL/GenBank/DDBJ databases">
        <title>The genome sequence of Plasmodium falciparum IGH-CR14.</title>
        <authorList>
            <consortium name="The Broad Institute Genome Sequencing Platform"/>
            <person name="Volkman S.K."/>
            <person name="Neafsey D.E."/>
            <person name="Dash A.P."/>
            <person name="Chitnis C.E."/>
            <person name="Hartl D.L."/>
            <person name="Young S.K."/>
            <person name="Kodira C.D."/>
            <person name="Zeng Q."/>
            <person name="Koehrsen M."/>
            <person name="Godfrey P."/>
            <person name="Alvarado L."/>
            <person name="Berlin A."/>
            <person name="Borenstein D."/>
            <person name="Chen Z."/>
            <person name="Engels R."/>
            <person name="Freedman E."/>
            <person name="Gellesch M."/>
            <person name="Goldberg J."/>
            <person name="Griggs A."/>
            <person name="Gujja S."/>
            <person name="Heiman D."/>
            <person name="Hepburn T."/>
            <person name="Howarth C."/>
            <person name="Jen D."/>
            <person name="Larson L."/>
            <person name="Lewis B."/>
            <person name="Mehta T."/>
            <person name="Park D."/>
            <person name="Pearson M."/>
            <person name="Roberts A."/>
            <person name="Saif S."/>
            <person name="Shea T."/>
            <person name="Shenoy N."/>
            <person name="Sisk P."/>
            <person name="Stolte C."/>
            <person name="Sykes S."/>
            <person name="Walk T."/>
            <person name="White J."/>
            <person name="Yandava C."/>
            <person name="Wirth D.F."/>
            <person name="Nusbaum C."/>
            <person name="Birren B."/>
        </authorList>
    </citation>
    <scope>NUCLEOTIDE SEQUENCE [LARGE SCALE GENOMIC DNA]</scope>
    <source>
        <strain evidence="4">IGH-CR14</strain>
    </source>
</reference>
<proteinExistence type="predicted"/>
<name>A0A0L1I4S7_PLAFA</name>
<evidence type="ECO:0000313" key="4">
    <source>
        <dbReference type="Proteomes" id="UP000054562"/>
    </source>
</evidence>
<keyword evidence="1" id="KW-0472">Membrane</keyword>
<dbReference type="Pfam" id="PF02009">
    <property type="entry name" value="RIFIN"/>
    <property type="match status" value="1"/>
</dbReference>
<gene>
    <name evidence="3" type="ORF">PFMG_00414</name>
</gene>
<dbReference type="AlphaFoldDB" id="A0A0L1I4S7"/>
<feature type="signal peptide" evidence="2">
    <location>
        <begin position="1"/>
        <end position="22"/>
    </location>
</feature>
<keyword evidence="1" id="KW-0812">Transmembrane</keyword>
<accession>A0A0L1I4S7</accession>
<evidence type="ECO:0000313" key="3">
    <source>
        <dbReference type="EMBL" id="KNG74188.1"/>
    </source>
</evidence>
<dbReference type="NCBIfam" id="TIGR01477">
    <property type="entry name" value="RIFIN"/>
    <property type="match status" value="1"/>
</dbReference>
<keyword evidence="2" id="KW-0732">Signal</keyword>
<organism evidence="3 4">
    <name type="scientific">Plasmodium falciparum IGH-CR14</name>
    <dbReference type="NCBI Taxonomy" id="580059"/>
    <lineage>
        <taxon>Eukaryota</taxon>
        <taxon>Sar</taxon>
        <taxon>Alveolata</taxon>
        <taxon>Apicomplexa</taxon>
        <taxon>Aconoidasida</taxon>
        <taxon>Haemosporida</taxon>
        <taxon>Plasmodiidae</taxon>
        <taxon>Plasmodium</taxon>
        <taxon>Plasmodium (Laverania)</taxon>
    </lineage>
</organism>
<evidence type="ECO:0000256" key="2">
    <source>
        <dbReference type="SAM" id="SignalP"/>
    </source>
</evidence>
<dbReference type="OrthoDB" id="10425216at2759"/>
<dbReference type="InterPro" id="IPR006373">
    <property type="entry name" value="VSA_Rifin"/>
</dbReference>